<evidence type="ECO:0000313" key="3">
    <source>
        <dbReference type="Proteomes" id="UP001165083"/>
    </source>
</evidence>
<dbReference type="EMBL" id="BSXW01000787">
    <property type="protein sequence ID" value="GMF29586.1"/>
    <property type="molecule type" value="Genomic_DNA"/>
</dbReference>
<reference evidence="2" key="1">
    <citation type="submission" date="2023-04" db="EMBL/GenBank/DDBJ databases">
        <title>Phytophthora lilii NBRC 32176.</title>
        <authorList>
            <person name="Ichikawa N."/>
            <person name="Sato H."/>
            <person name="Tonouchi N."/>
        </authorList>
    </citation>
    <scope>NUCLEOTIDE SEQUENCE</scope>
    <source>
        <strain evidence="2">NBRC 32176</strain>
    </source>
</reference>
<sequence>MARQASKVSAPKQISSTKDLRSKPGTNEDLSGSPVRIHQLRKWVNTVVSRSSSIKLCRDQTRALRQVHRVRTGRGDLTVGSQRSRLRFPDDLCKLSPTSLGLDKSPQSVVKHTLIYHGRILQAERHAQPLKMPETKADTLRALCVIMTAQNPLAASKEQNHRYASISVSRSSTRGTAYSSIAVTAFTIL</sequence>
<accession>A0A9W6UAX4</accession>
<keyword evidence="3" id="KW-1185">Reference proteome</keyword>
<name>A0A9W6UAX4_9STRA</name>
<evidence type="ECO:0000313" key="2">
    <source>
        <dbReference type="EMBL" id="GMF29586.1"/>
    </source>
</evidence>
<feature type="region of interest" description="Disordered" evidence="1">
    <location>
        <begin position="1"/>
        <end position="33"/>
    </location>
</feature>
<evidence type="ECO:0000256" key="1">
    <source>
        <dbReference type="SAM" id="MobiDB-lite"/>
    </source>
</evidence>
<organism evidence="2 3">
    <name type="scientific">Phytophthora lilii</name>
    <dbReference type="NCBI Taxonomy" id="2077276"/>
    <lineage>
        <taxon>Eukaryota</taxon>
        <taxon>Sar</taxon>
        <taxon>Stramenopiles</taxon>
        <taxon>Oomycota</taxon>
        <taxon>Peronosporomycetes</taxon>
        <taxon>Peronosporales</taxon>
        <taxon>Peronosporaceae</taxon>
        <taxon>Phytophthora</taxon>
    </lineage>
</organism>
<dbReference type="Proteomes" id="UP001165083">
    <property type="component" value="Unassembled WGS sequence"/>
</dbReference>
<protein>
    <submittedName>
        <fullName evidence="2">Unnamed protein product</fullName>
    </submittedName>
</protein>
<proteinExistence type="predicted"/>
<dbReference type="AlphaFoldDB" id="A0A9W6UAX4"/>
<gene>
    <name evidence="2" type="ORF">Plil01_001257500</name>
</gene>
<comment type="caution">
    <text evidence="2">The sequence shown here is derived from an EMBL/GenBank/DDBJ whole genome shotgun (WGS) entry which is preliminary data.</text>
</comment>